<evidence type="ECO:0000313" key="2">
    <source>
        <dbReference type="Proteomes" id="UP000439903"/>
    </source>
</evidence>
<keyword evidence="2" id="KW-1185">Reference proteome</keyword>
<dbReference type="AlphaFoldDB" id="A0A8H3X8P1"/>
<evidence type="ECO:0000313" key="1">
    <source>
        <dbReference type="EMBL" id="KAF0420750.1"/>
    </source>
</evidence>
<organism evidence="1 2">
    <name type="scientific">Gigaspora margarita</name>
    <dbReference type="NCBI Taxonomy" id="4874"/>
    <lineage>
        <taxon>Eukaryota</taxon>
        <taxon>Fungi</taxon>
        <taxon>Fungi incertae sedis</taxon>
        <taxon>Mucoromycota</taxon>
        <taxon>Glomeromycotina</taxon>
        <taxon>Glomeromycetes</taxon>
        <taxon>Diversisporales</taxon>
        <taxon>Gigasporaceae</taxon>
        <taxon>Gigaspora</taxon>
    </lineage>
</organism>
<proteinExistence type="predicted"/>
<protein>
    <submittedName>
        <fullName evidence="1">Uncharacterized protein</fullName>
    </submittedName>
</protein>
<accession>A0A8H3X8P1</accession>
<dbReference type="EMBL" id="WTPW01001689">
    <property type="protein sequence ID" value="KAF0420750.1"/>
    <property type="molecule type" value="Genomic_DNA"/>
</dbReference>
<sequence>MLNELEKKVYSSSKRINFSNNKMIESEKKFYSLSKSINFLNKKMIRSEKKVYSSSKRINESGNKINESQMNVKFVAIKGAFKGNIISWITQDFYDYQLVAGTVN</sequence>
<comment type="caution">
    <text evidence="1">The sequence shown here is derived from an EMBL/GenBank/DDBJ whole genome shotgun (WGS) entry which is preliminary data.</text>
</comment>
<dbReference type="Proteomes" id="UP000439903">
    <property type="component" value="Unassembled WGS sequence"/>
</dbReference>
<gene>
    <name evidence="1" type="ORF">F8M41_006904</name>
</gene>
<name>A0A8H3X8P1_GIGMA</name>
<reference evidence="1 2" key="1">
    <citation type="journal article" date="2019" name="Environ. Microbiol.">
        <title>At the nexus of three kingdoms: the genome of the mycorrhizal fungus Gigaspora margarita provides insights into plant, endobacterial and fungal interactions.</title>
        <authorList>
            <person name="Venice F."/>
            <person name="Ghignone S."/>
            <person name="Salvioli di Fossalunga A."/>
            <person name="Amselem J."/>
            <person name="Novero M."/>
            <person name="Xianan X."/>
            <person name="Sedzielewska Toro K."/>
            <person name="Morin E."/>
            <person name="Lipzen A."/>
            <person name="Grigoriev I.V."/>
            <person name="Henrissat B."/>
            <person name="Martin F.M."/>
            <person name="Bonfante P."/>
        </authorList>
    </citation>
    <scope>NUCLEOTIDE SEQUENCE [LARGE SCALE GENOMIC DNA]</scope>
    <source>
        <strain evidence="1 2">BEG34</strain>
    </source>
</reference>